<proteinExistence type="predicted"/>
<evidence type="ECO:0000313" key="2">
    <source>
        <dbReference type="EMBL" id="MCD2491758.1"/>
    </source>
</evidence>
<evidence type="ECO:0000256" key="1">
    <source>
        <dbReference type="SAM" id="MobiDB-lite"/>
    </source>
</evidence>
<gene>
    <name evidence="2" type="ORF">LQE92_03850</name>
</gene>
<sequence>MKYLSVTETAERWGISTRRIQILCNEDRIPGAIRIGRTWAIPDDEPKPADARIKSGKYIKTSTENKK</sequence>
<evidence type="ECO:0000313" key="3">
    <source>
        <dbReference type="Proteomes" id="UP001299265"/>
    </source>
</evidence>
<protein>
    <submittedName>
        <fullName evidence="2">Helix-turn-helix domain-containing protein</fullName>
    </submittedName>
</protein>
<organism evidence="2 3">
    <name type="scientific">Lientehia hominis</name>
    <dbReference type="NCBI Taxonomy" id="2897778"/>
    <lineage>
        <taxon>Bacteria</taxon>
        <taxon>Bacillati</taxon>
        <taxon>Bacillota</taxon>
        <taxon>Clostridia</taxon>
        <taxon>Lachnospirales</taxon>
        <taxon>Lachnospiraceae</taxon>
        <taxon>Lientehia</taxon>
    </lineage>
</organism>
<dbReference type="AlphaFoldDB" id="A0AAP2W6X3"/>
<reference evidence="2 3" key="1">
    <citation type="submission" date="2021-11" db="EMBL/GenBank/DDBJ databases">
        <title>Lacrimispora sp. nov. NSJ-141 isolated from human feces.</title>
        <authorList>
            <person name="Abdugheni R."/>
        </authorList>
    </citation>
    <scope>NUCLEOTIDE SEQUENCE [LARGE SCALE GENOMIC DNA]</scope>
    <source>
        <strain evidence="2 3">NSJ-141</strain>
    </source>
</reference>
<dbReference type="Proteomes" id="UP001299265">
    <property type="component" value="Unassembled WGS sequence"/>
</dbReference>
<keyword evidence="3" id="KW-1185">Reference proteome</keyword>
<feature type="region of interest" description="Disordered" evidence="1">
    <location>
        <begin position="46"/>
        <end position="67"/>
    </location>
</feature>
<comment type="caution">
    <text evidence="2">The sequence shown here is derived from an EMBL/GenBank/DDBJ whole genome shotgun (WGS) entry which is preliminary data.</text>
</comment>
<name>A0AAP2W6X3_9FIRM</name>
<dbReference type="EMBL" id="JAJNOR010000001">
    <property type="protein sequence ID" value="MCD2491758.1"/>
    <property type="molecule type" value="Genomic_DNA"/>
</dbReference>
<accession>A0AAP2W6X3</accession>
<dbReference type="RefSeq" id="WP_231061670.1">
    <property type="nucleotide sequence ID" value="NZ_JAJNOR010000001.1"/>
</dbReference>